<name>A0A3B1C1S0_9ZZZZ</name>
<proteinExistence type="predicted"/>
<sequence>MKKYYFLTIAMLCLTLPAWAATHDGMKGSHDMGGSGHKMSGSMGGGGHTMGGASFMTTKAIDGYDVSFHVMKATDGMQHGGSHNLMVKIEQGGVVLSGLVVNSKVIHPDGSEETKPLMKMGDWLSNGYDLGHEGEHQLMVLFKTSDGKKHFGGVKYPQ</sequence>
<accession>A0A3B1C1S0</accession>
<protein>
    <submittedName>
        <fullName evidence="1">Uncharacterized protein</fullName>
    </submittedName>
</protein>
<reference evidence="1" key="1">
    <citation type="submission" date="2018-06" db="EMBL/GenBank/DDBJ databases">
        <authorList>
            <person name="Zhirakovskaya E."/>
        </authorList>
    </citation>
    <scope>NUCLEOTIDE SEQUENCE</scope>
</reference>
<dbReference type="AlphaFoldDB" id="A0A3B1C1S0"/>
<organism evidence="1">
    <name type="scientific">hydrothermal vent metagenome</name>
    <dbReference type="NCBI Taxonomy" id="652676"/>
    <lineage>
        <taxon>unclassified sequences</taxon>
        <taxon>metagenomes</taxon>
        <taxon>ecological metagenomes</taxon>
    </lineage>
</organism>
<evidence type="ECO:0000313" key="1">
    <source>
        <dbReference type="EMBL" id="VAX24139.1"/>
    </source>
</evidence>
<dbReference type="EMBL" id="UOGC01000160">
    <property type="protein sequence ID" value="VAX24139.1"/>
    <property type="molecule type" value="Genomic_DNA"/>
</dbReference>
<gene>
    <name evidence="1" type="ORF">MNBD_NITROSPINAE01-1213</name>
</gene>